<organism evidence="6 7">
    <name type="scientific">Owenia fusiformis</name>
    <name type="common">Polychaete worm</name>
    <dbReference type="NCBI Taxonomy" id="6347"/>
    <lineage>
        <taxon>Eukaryota</taxon>
        <taxon>Metazoa</taxon>
        <taxon>Spiralia</taxon>
        <taxon>Lophotrochozoa</taxon>
        <taxon>Annelida</taxon>
        <taxon>Polychaeta</taxon>
        <taxon>Sedentaria</taxon>
        <taxon>Canalipalpata</taxon>
        <taxon>Sabellida</taxon>
        <taxon>Oweniida</taxon>
        <taxon>Oweniidae</taxon>
        <taxon>Owenia</taxon>
    </lineage>
</organism>
<dbReference type="Pfam" id="PF02931">
    <property type="entry name" value="Neur_chan_LBD"/>
    <property type="match status" value="1"/>
</dbReference>
<dbReference type="InterPro" id="IPR036719">
    <property type="entry name" value="Neuro-gated_channel_TM_sf"/>
</dbReference>
<dbReference type="GO" id="GO:0005230">
    <property type="term" value="F:extracellular ligand-gated monoatomic ion channel activity"/>
    <property type="evidence" value="ECO:0007669"/>
    <property type="project" value="InterPro"/>
</dbReference>
<comment type="subcellular location">
    <subcellularLocation>
        <location evidence="1">Membrane</location>
        <topology evidence="1">Multi-pass membrane protein</topology>
    </subcellularLocation>
</comment>
<name>A0A8J1UXQ3_OWEFU</name>
<keyword evidence="5" id="KW-0813">Transport</keyword>
<comment type="similarity">
    <text evidence="5">Belongs to the ligand-gated ion channel (TC 1.A.9) family.</text>
</comment>
<sequence>FSILGHRSSILDTINQNSVSYADIPQNLDLTNGDPLGFPNGIDPYNALGLYVEEPGKTYESTEARLFRDFKRVDTMRYVRPINMNSSGGTLIHVSLSILKINDMIDQDEKLTTTVHLQVKWDDYRLRWNKTKYGDLDVINLPARMLWTPEIEIVDGYRFTHIDISQYKARVSSNGTVSISRVMYLDTSCALDVTLYPYDDQTCNITIGSRNWNAKELIYVNDGMSVEYFELSMLWALVGTWSKSHIIRNEAEIHGYSYVVFTLYLERQSLFYSVHLIWPTILIAILTCLVFFIPGDSGETMQLAVSLLLTFTVYLLYAANKMPENSRSVPLFGVILMCLLMTSALSIMLCVILLIWHHLGDHKKKMPCCIEGLIFDGVRYLVCTNLPTEKIPRVKRLPRTTGCPSDPALLYFRNVPSSSKPNSNNQNAGLHDMQGDINMNEIPTNHDSGPSLKLNESTKVTSTPRIIDVNNEIDDAVDGVSSNRTYKNAAKICGRFIGGCYLLLIIFGTVLATVIIRNLPTACYKNKVECNFAPDNRMNSLQSFGEQLLKGLNPT</sequence>
<dbReference type="Gene3D" id="1.20.58.390">
    <property type="entry name" value="Neurotransmitter-gated ion-channel transmembrane domain"/>
    <property type="match status" value="1"/>
</dbReference>
<dbReference type="PRINTS" id="PR00252">
    <property type="entry name" value="NRIONCHANNEL"/>
</dbReference>
<dbReference type="InterPro" id="IPR018000">
    <property type="entry name" value="Neurotransmitter_ion_chnl_CS"/>
</dbReference>
<dbReference type="Proteomes" id="UP000749559">
    <property type="component" value="Unassembled WGS sequence"/>
</dbReference>
<evidence type="ECO:0000256" key="3">
    <source>
        <dbReference type="ARBA" id="ARBA00022989"/>
    </source>
</evidence>
<keyword evidence="5" id="KW-0406">Ion transport</keyword>
<comment type="caution">
    <text evidence="6">The sequence shown here is derived from an EMBL/GenBank/DDBJ whole genome shotgun (WGS) entry which is preliminary data.</text>
</comment>
<evidence type="ECO:0000256" key="4">
    <source>
        <dbReference type="ARBA" id="ARBA00023136"/>
    </source>
</evidence>
<keyword evidence="5" id="KW-0407">Ion channel</keyword>
<protein>
    <submittedName>
        <fullName evidence="6">Uncharacterized protein</fullName>
    </submittedName>
</protein>
<dbReference type="AlphaFoldDB" id="A0A8J1UXQ3"/>
<dbReference type="CDD" id="cd18989">
    <property type="entry name" value="LGIC_ECD_cation"/>
    <property type="match status" value="1"/>
</dbReference>
<feature type="non-terminal residue" evidence="6">
    <location>
        <position position="1"/>
    </location>
</feature>
<dbReference type="InterPro" id="IPR006029">
    <property type="entry name" value="Neurotrans-gated_channel_TM"/>
</dbReference>
<dbReference type="InterPro" id="IPR036734">
    <property type="entry name" value="Neur_chan_lig-bd_sf"/>
</dbReference>
<dbReference type="EMBL" id="CAIIXF020000007">
    <property type="protein sequence ID" value="CAH1790540.1"/>
    <property type="molecule type" value="Genomic_DNA"/>
</dbReference>
<dbReference type="PROSITE" id="PS00236">
    <property type="entry name" value="NEUROTR_ION_CHANNEL"/>
    <property type="match status" value="1"/>
</dbReference>
<gene>
    <name evidence="6" type="ORF">OFUS_LOCUS15731</name>
</gene>
<evidence type="ECO:0000313" key="7">
    <source>
        <dbReference type="Proteomes" id="UP000749559"/>
    </source>
</evidence>
<keyword evidence="4 5" id="KW-0472">Membrane</keyword>
<accession>A0A8J1UXQ3</accession>
<evidence type="ECO:0000256" key="2">
    <source>
        <dbReference type="ARBA" id="ARBA00022692"/>
    </source>
</evidence>
<keyword evidence="2 5" id="KW-0812">Transmembrane</keyword>
<dbReference type="InterPro" id="IPR038050">
    <property type="entry name" value="Neuro_actylchol_rec"/>
</dbReference>
<dbReference type="SUPFAM" id="SSF63712">
    <property type="entry name" value="Nicotinic receptor ligand binding domain-like"/>
    <property type="match status" value="1"/>
</dbReference>
<evidence type="ECO:0000256" key="5">
    <source>
        <dbReference type="RuleBase" id="RU000687"/>
    </source>
</evidence>
<evidence type="ECO:0000256" key="1">
    <source>
        <dbReference type="ARBA" id="ARBA00004141"/>
    </source>
</evidence>
<keyword evidence="3 5" id="KW-1133">Transmembrane helix</keyword>
<evidence type="ECO:0000313" key="6">
    <source>
        <dbReference type="EMBL" id="CAH1790540.1"/>
    </source>
</evidence>
<feature type="transmembrane region" description="Helical" evidence="5">
    <location>
        <begin position="270"/>
        <end position="293"/>
    </location>
</feature>
<dbReference type="SUPFAM" id="SSF90112">
    <property type="entry name" value="Neurotransmitter-gated ion-channel transmembrane pore"/>
    <property type="match status" value="1"/>
</dbReference>
<keyword evidence="7" id="KW-1185">Reference proteome</keyword>
<dbReference type="GO" id="GO:0016020">
    <property type="term" value="C:membrane"/>
    <property type="evidence" value="ECO:0007669"/>
    <property type="project" value="UniProtKB-SubCell"/>
</dbReference>
<dbReference type="Pfam" id="PF02932">
    <property type="entry name" value="Neur_chan_memb"/>
    <property type="match status" value="1"/>
</dbReference>
<dbReference type="GO" id="GO:0004888">
    <property type="term" value="F:transmembrane signaling receptor activity"/>
    <property type="evidence" value="ECO:0007669"/>
    <property type="project" value="InterPro"/>
</dbReference>
<dbReference type="InterPro" id="IPR006201">
    <property type="entry name" value="Neur_channel"/>
</dbReference>
<dbReference type="FunFam" id="2.70.170.10:FF:000028">
    <property type="entry name" value="AcetylCholine Receptor"/>
    <property type="match status" value="1"/>
</dbReference>
<feature type="transmembrane region" description="Helical" evidence="5">
    <location>
        <begin position="300"/>
        <end position="319"/>
    </location>
</feature>
<dbReference type="OrthoDB" id="6099057at2759"/>
<dbReference type="Gene3D" id="2.70.170.10">
    <property type="entry name" value="Neurotransmitter-gated ion-channel ligand-binding domain"/>
    <property type="match status" value="1"/>
</dbReference>
<proteinExistence type="inferred from homology"/>
<feature type="transmembrane region" description="Helical" evidence="5">
    <location>
        <begin position="331"/>
        <end position="356"/>
    </location>
</feature>
<reference evidence="6" key="1">
    <citation type="submission" date="2022-03" db="EMBL/GenBank/DDBJ databases">
        <authorList>
            <person name="Martin C."/>
        </authorList>
    </citation>
    <scope>NUCLEOTIDE SEQUENCE</scope>
</reference>
<dbReference type="PANTHER" id="PTHR18945">
    <property type="entry name" value="NEUROTRANSMITTER GATED ION CHANNEL"/>
    <property type="match status" value="1"/>
</dbReference>
<dbReference type="CDD" id="cd19051">
    <property type="entry name" value="LGIC_TM_cation"/>
    <property type="match status" value="1"/>
</dbReference>
<feature type="transmembrane region" description="Helical" evidence="5">
    <location>
        <begin position="492"/>
        <end position="516"/>
    </location>
</feature>
<dbReference type="InterPro" id="IPR006202">
    <property type="entry name" value="Neur_chan_lig-bd"/>
</dbReference>